<evidence type="ECO:0000259" key="2">
    <source>
        <dbReference type="Pfam" id="PF04909"/>
    </source>
</evidence>
<evidence type="ECO:0000313" key="3">
    <source>
        <dbReference type="EMBL" id="TYR29352.1"/>
    </source>
</evidence>
<dbReference type="Pfam" id="PF04909">
    <property type="entry name" value="Amidohydro_2"/>
    <property type="match status" value="1"/>
</dbReference>
<dbReference type="InterPro" id="IPR032466">
    <property type="entry name" value="Metal_Hydrolase"/>
</dbReference>
<dbReference type="Proteomes" id="UP000323258">
    <property type="component" value="Unassembled WGS sequence"/>
</dbReference>
<feature type="domain" description="Amidohydrolase-related" evidence="2">
    <location>
        <begin position="4"/>
        <end position="293"/>
    </location>
</feature>
<evidence type="ECO:0000256" key="1">
    <source>
        <dbReference type="ARBA" id="ARBA00038310"/>
    </source>
</evidence>
<reference evidence="3 4" key="1">
    <citation type="submission" date="2019-08" db="EMBL/GenBank/DDBJ databases">
        <authorList>
            <person name="Seo Y.L."/>
        </authorList>
    </citation>
    <scope>NUCLEOTIDE SEQUENCE [LARGE SCALE GENOMIC DNA]</scope>
    <source>
        <strain evidence="3 4">MaA-C15</strain>
    </source>
</reference>
<protein>
    <submittedName>
        <fullName evidence="3">Amidohydrolase family protein</fullName>
    </submittedName>
</protein>
<reference evidence="3 4" key="2">
    <citation type="submission" date="2019-09" db="EMBL/GenBank/DDBJ databases">
        <title>Mesorhizobium sp. MaA-C15 isolated from Microcystis aeruginosa.</title>
        <authorList>
            <person name="Jeong S.E."/>
            <person name="Jin H.M."/>
            <person name="Jeon C.O."/>
        </authorList>
    </citation>
    <scope>NUCLEOTIDE SEQUENCE [LARGE SCALE GENOMIC DNA]</scope>
    <source>
        <strain evidence="3 4">MaA-C15</strain>
    </source>
</reference>
<name>A0A5D4GMV3_9HYPH</name>
<dbReference type="InterPro" id="IPR006680">
    <property type="entry name" value="Amidohydro-rel"/>
</dbReference>
<dbReference type="EMBL" id="VSZS01000068">
    <property type="protein sequence ID" value="TYR29352.1"/>
    <property type="molecule type" value="Genomic_DNA"/>
</dbReference>
<dbReference type="AlphaFoldDB" id="A0A5D4GMV3"/>
<dbReference type="RefSeq" id="WP_148916731.1">
    <property type="nucleotide sequence ID" value="NZ_VSZS01000068.1"/>
</dbReference>
<dbReference type="PANTHER" id="PTHR43569">
    <property type="entry name" value="AMIDOHYDROLASE"/>
    <property type="match status" value="1"/>
</dbReference>
<proteinExistence type="inferred from homology"/>
<keyword evidence="4" id="KW-1185">Reference proteome</keyword>
<organism evidence="3 4">
    <name type="scientific">Neoaquamicrobium microcysteis</name>
    <dbReference type="NCBI Taxonomy" id="2682781"/>
    <lineage>
        <taxon>Bacteria</taxon>
        <taxon>Pseudomonadati</taxon>
        <taxon>Pseudomonadota</taxon>
        <taxon>Alphaproteobacteria</taxon>
        <taxon>Hyphomicrobiales</taxon>
        <taxon>Phyllobacteriaceae</taxon>
        <taxon>Neoaquamicrobium</taxon>
    </lineage>
</organism>
<keyword evidence="3" id="KW-0378">Hydrolase</keyword>
<dbReference type="InterPro" id="IPR052350">
    <property type="entry name" value="Metallo-dep_Lactonases"/>
</dbReference>
<dbReference type="GO" id="GO:0016787">
    <property type="term" value="F:hydrolase activity"/>
    <property type="evidence" value="ECO:0007669"/>
    <property type="project" value="UniProtKB-KW"/>
</dbReference>
<comment type="similarity">
    <text evidence="1">Belongs to the metallo-dependent hydrolases superfamily.</text>
</comment>
<evidence type="ECO:0000313" key="4">
    <source>
        <dbReference type="Proteomes" id="UP000323258"/>
    </source>
</evidence>
<accession>A0A5D4GMV3</accession>
<gene>
    <name evidence="3" type="ORF">FY036_20960</name>
</gene>
<comment type="caution">
    <text evidence="3">The sequence shown here is derived from an EMBL/GenBank/DDBJ whole genome shotgun (WGS) entry which is preliminary data.</text>
</comment>
<dbReference type="OrthoDB" id="9787654at2"/>
<dbReference type="SUPFAM" id="SSF51556">
    <property type="entry name" value="Metallo-dependent hydrolases"/>
    <property type="match status" value="1"/>
</dbReference>
<dbReference type="PANTHER" id="PTHR43569:SF1">
    <property type="entry name" value="BLL3371 PROTEIN"/>
    <property type="match status" value="1"/>
</dbReference>
<sequence length="293" mass="33486">MKIIDAHHHIWRQSDLPWLLGPSQPRIFGEYDAIKRDYPIEEFLDDIAGTGVEKSVYVQANWAPNWAADEVAWVQETADRTGWPHAIVGYCDMTVPDARPALDKLAKHPLMRGIRQQFHWHENAQYRFAKTPDLCRDANVQRNIGYLADYDWSFDLQVFADQMEGAAELAEACPKVTFVLQHAGMLEDLSDDGRATWKAQMRKLAKQENVVSKLSAFGTFIHRNDDAHIERILHDTIAIFGAKRCLYGSNFPIEKLWTSYAKLVGSFLKAASDLSAGRQKAIFYDTAKRVYRL</sequence>
<dbReference type="Gene3D" id="3.20.20.140">
    <property type="entry name" value="Metal-dependent hydrolases"/>
    <property type="match status" value="1"/>
</dbReference>